<dbReference type="RefSeq" id="WP_058248800.1">
    <property type="nucleotide sequence ID" value="NZ_CYSE01000007.1"/>
</dbReference>
<dbReference type="OrthoDB" id="9808189at2"/>
<reference evidence="6 7" key="1">
    <citation type="submission" date="2015-09" db="EMBL/GenBank/DDBJ databases">
        <authorList>
            <consortium name="Swine Surveillance"/>
        </authorList>
    </citation>
    <scope>NUCLEOTIDE SEQUENCE [LARGE SCALE GENOMIC DNA]</scope>
    <source>
        <strain evidence="6 7">CECT 7648</strain>
    </source>
</reference>
<organism evidence="6 7">
    <name type="scientific">Tropicibacter naphthalenivorans</name>
    <dbReference type="NCBI Taxonomy" id="441103"/>
    <lineage>
        <taxon>Bacteria</taxon>
        <taxon>Pseudomonadati</taxon>
        <taxon>Pseudomonadota</taxon>
        <taxon>Alphaproteobacteria</taxon>
        <taxon>Rhodobacterales</taxon>
        <taxon>Roseobacteraceae</taxon>
        <taxon>Tropicibacter</taxon>
    </lineage>
</organism>
<evidence type="ECO:0000256" key="3">
    <source>
        <dbReference type="ARBA" id="ARBA00023163"/>
    </source>
</evidence>
<evidence type="ECO:0000313" key="6">
    <source>
        <dbReference type="EMBL" id="CUH81200.1"/>
    </source>
</evidence>
<keyword evidence="7" id="KW-1185">Reference proteome</keyword>
<dbReference type="Pfam" id="PF00440">
    <property type="entry name" value="TetR_N"/>
    <property type="match status" value="1"/>
</dbReference>
<sequence>MNQIALRIHHAAMRVFAEEGGTCLAVSDVARAAGLSRATIYNNLDNPSALYASVCDLISDELDHSFGLVTEGMDDPAEVISACVRLSLRRTHEEQDWGRFLARFAIVEPKVRSFWGRIPTQAIKRGVDEGRFTIPRGYSATMAATLGGTTLGGMALVLDGLRTWRQAGEEMADITLRGLGVPPDDAARIARIDLDPLPKLAVFGKH</sequence>
<dbReference type="InterPro" id="IPR009057">
    <property type="entry name" value="Homeodomain-like_sf"/>
</dbReference>
<dbReference type="AlphaFoldDB" id="A0A0P1GHK9"/>
<dbReference type="InterPro" id="IPR049513">
    <property type="entry name" value="TetR_C_40"/>
</dbReference>
<accession>A0A0P1GHK9</accession>
<evidence type="ECO:0000256" key="2">
    <source>
        <dbReference type="ARBA" id="ARBA00023125"/>
    </source>
</evidence>
<evidence type="ECO:0000256" key="1">
    <source>
        <dbReference type="ARBA" id="ARBA00023015"/>
    </source>
</evidence>
<dbReference type="GO" id="GO:0003700">
    <property type="term" value="F:DNA-binding transcription factor activity"/>
    <property type="evidence" value="ECO:0007669"/>
    <property type="project" value="TreeGrafter"/>
</dbReference>
<dbReference type="Pfam" id="PF21306">
    <property type="entry name" value="TetR_C_40"/>
    <property type="match status" value="1"/>
</dbReference>
<dbReference type="PANTHER" id="PTHR30055">
    <property type="entry name" value="HTH-TYPE TRANSCRIPTIONAL REGULATOR RUTR"/>
    <property type="match status" value="1"/>
</dbReference>
<evidence type="ECO:0000259" key="5">
    <source>
        <dbReference type="PROSITE" id="PS50977"/>
    </source>
</evidence>
<dbReference type="Proteomes" id="UP000054935">
    <property type="component" value="Unassembled WGS sequence"/>
</dbReference>
<dbReference type="SUPFAM" id="SSF48498">
    <property type="entry name" value="Tetracyclin repressor-like, C-terminal domain"/>
    <property type="match status" value="1"/>
</dbReference>
<evidence type="ECO:0000256" key="4">
    <source>
        <dbReference type="PROSITE-ProRule" id="PRU00335"/>
    </source>
</evidence>
<feature type="domain" description="HTH tetR-type" evidence="5">
    <location>
        <begin position="2"/>
        <end position="62"/>
    </location>
</feature>
<keyword evidence="2 4" id="KW-0238">DNA-binding</keyword>
<dbReference type="GO" id="GO:0000976">
    <property type="term" value="F:transcription cis-regulatory region binding"/>
    <property type="evidence" value="ECO:0007669"/>
    <property type="project" value="TreeGrafter"/>
</dbReference>
<dbReference type="SUPFAM" id="SSF46689">
    <property type="entry name" value="Homeodomain-like"/>
    <property type="match status" value="1"/>
</dbReference>
<dbReference type="PANTHER" id="PTHR30055:SF234">
    <property type="entry name" value="HTH-TYPE TRANSCRIPTIONAL REGULATOR BETI"/>
    <property type="match status" value="1"/>
</dbReference>
<dbReference type="InterPro" id="IPR050109">
    <property type="entry name" value="HTH-type_TetR-like_transc_reg"/>
</dbReference>
<protein>
    <submittedName>
        <fullName evidence="6">DNA-binding transcriptional repressor AcrR</fullName>
    </submittedName>
</protein>
<dbReference type="InterPro" id="IPR036271">
    <property type="entry name" value="Tet_transcr_reg_TetR-rel_C_sf"/>
</dbReference>
<name>A0A0P1GHK9_9RHOB</name>
<feature type="DNA-binding region" description="H-T-H motif" evidence="4">
    <location>
        <begin position="25"/>
        <end position="44"/>
    </location>
</feature>
<dbReference type="PROSITE" id="PS50977">
    <property type="entry name" value="HTH_TETR_2"/>
    <property type="match status" value="1"/>
</dbReference>
<keyword evidence="1" id="KW-0805">Transcription regulation</keyword>
<gene>
    <name evidence="6" type="ORF">TRN7648_03363</name>
</gene>
<keyword evidence="3" id="KW-0804">Transcription</keyword>
<proteinExistence type="predicted"/>
<dbReference type="InterPro" id="IPR001647">
    <property type="entry name" value="HTH_TetR"/>
</dbReference>
<evidence type="ECO:0000313" key="7">
    <source>
        <dbReference type="Proteomes" id="UP000054935"/>
    </source>
</evidence>
<dbReference type="Gene3D" id="1.10.357.10">
    <property type="entry name" value="Tetracycline Repressor, domain 2"/>
    <property type="match status" value="1"/>
</dbReference>
<dbReference type="STRING" id="441103.TRN7648_03363"/>
<dbReference type="EMBL" id="CYSE01000007">
    <property type="protein sequence ID" value="CUH81200.1"/>
    <property type="molecule type" value="Genomic_DNA"/>
</dbReference>